<feature type="compositionally biased region" description="Basic and acidic residues" evidence="6">
    <location>
        <begin position="84"/>
        <end position="99"/>
    </location>
</feature>
<keyword evidence="2 5" id="KW-0689">Ribosomal protein</keyword>
<dbReference type="Proteomes" id="UP000231263">
    <property type="component" value="Unassembled WGS sequence"/>
</dbReference>
<evidence type="ECO:0000256" key="2">
    <source>
        <dbReference type="ARBA" id="ARBA00022980"/>
    </source>
</evidence>
<evidence type="ECO:0000313" key="8">
    <source>
        <dbReference type="Proteomes" id="UP000231263"/>
    </source>
</evidence>
<evidence type="ECO:0000256" key="3">
    <source>
        <dbReference type="ARBA" id="ARBA00023274"/>
    </source>
</evidence>
<dbReference type="GO" id="GO:0015934">
    <property type="term" value="C:large ribosomal subunit"/>
    <property type="evidence" value="ECO:0007669"/>
    <property type="project" value="InterPro"/>
</dbReference>
<dbReference type="SUPFAM" id="SSF57829">
    <property type="entry name" value="Zn-binding ribosomal proteins"/>
    <property type="match status" value="1"/>
</dbReference>
<dbReference type="Pfam" id="PF01783">
    <property type="entry name" value="Ribosomal_L32p"/>
    <property type="match status" value="1"/>
</dbReference>
<feature type="region of interest" description="Disordered" evidence="6">
    <location>
        <begin position="72"/>
        <end position="99"/>
    </location>
</feature>
<evidence type="ECO:0000256" key="6">
    <source>
        <dbReference type="SAM" id="MobiDB-lite"/>
    </source>
</evidence>
<comment type="caution">
    <text evidence="7">The sequence shown here is derived from an EMBL/GenBank/DDBJ whole genome shotgun (WGS) entry which is preliminary data.</text>
</comment>
<dbReference type="PANTHER" id="PTHR35534:SF1">
    <property type="entry name" value="LARGE RIBOSOMAL SUBUNIT PROTEIN BL32"/>
    <property type="match status" value="1"/>
</dbReference>
<accession>A0A2M7XDV9</accession>
<protein>
    <recommendedName>
        <fullName evidence="4 5">Large ribosomal subunit protein bL32</fullName>
    </recommendedName>
</protein>
<dbReference type="AlphaFoldDB" id="A0A2M7XDV9"/>
<evidence type="ECO:0000256" key="4">
    <source>
        <dbReference type="ARBA" id="ARBA00035178"/>
    </source>
</evidence>
<evidence type="ECO:0000256" key="5">
    <source>
        <dbReference type="HAMAP-Rule" id="MF_00340"/>
    </source>
</evidence>
<dbReference type="GO" id="GO:0003735">
    <property type="term" value="F:structural constituent of ribosome"/>
    <property type="evidence" value="ECO:0007669"/>
    <property type="project" value="InterPro"/>
</dbReference>
<evidence type="ECO:0000256" key="1">
    <source>
        <dbReference type="ARBA" id="ARBA00008560"/>
    </source>
</evidence>
<dbReference type="PANTHER" id="PTHR35534">
    <property type="entry name" value="50S RIBOSOMAL PROTEIN L32"/>
    <property type="match status" value="1"/>
</dbReference>
<sequence>MSVPAFRNSKSKVRRRRSHQALKPIALSACEKCKATILPHHACKACGFYKGRNLTGGEKQVEKTLDKATKVKKPAVKKTATPKVAKEAKPKAVKKETKK</sequence>
<comment type="similarity">
    <text evidence="1 5">Belongs to the bacterial ribosomal protein bL32 family.</text>
</comment>
<gene>
    <name evidence="5" type="primary">rpmF</name>
    <name evidence="7" type="ORF">CO173_03740</name>
</gene>
<reference evidence="8" key="1">
    <citation type="submission" date="2017-09" db="EMBL/GenBank/DDBJ databases">
        <title>Depth-based differentiation of microbial function through sediment-hosted aquifers and enrichment of novel symbionts in the deep terrestrial subsurface.</title>
        <authorList>
            <person name="Probst A.J."/>
            <person name="Ladd B."/>
            <person name="Jarett J.K."/>
            <person name="Geller-Mcgrath D.E."/>
            <person name="Sieber C.M.K."/>
            <person name="Emerson J.B."/>
            <person name="Anantharaman K."/>
            <person name="Thomas B.C."/>
            <person name="Malmstrom R."/>
            <person name="Stieglmeier M."/>
            <person name="Klingl A."/>
            <person name="Woyke T."/>
            <person name="Ryan C.M."/>
            <person name="Banfield J.F."/>
        </authorList>
    </citation>
    <scope>NUCLEOTIDE SEQUENCE [LARGE SCALE GENOMIC DNA]</scope>
</reference>
<name>A0A2M7XDV9_9BACT</name>
<dbReference type="EMBL" id="PFWT01000018">
    <property type="protein sequence ID" value="PJA46063.1"/>
    <property type="molecule type" value="Genomic_DNA"/>
</dbReference>
<evidence type="ECO:0000313" key="7">
    <source>
        <dbReference type="EMBL" id="PJA46063.1"/>
    </source>
</evidence>
<organism evidence="7 8">
    <name type="scientific">Candidatus Uhrbacteria bacterium CG_4_9_14_3_um_filter_41_35</name>
    <dbReference type="NCBI Taxonomy" id="1975034"/>
    <lineage>
        <taxon>Bacteria</taxon>
        <taxon>Candidatus Uhriibacteriota</taxon>
    </lineage>
</organism>
<dbReference type="HAMAP" id="MF_00340">
    <property type="entry name" value="Ribosomal_bL32"/>
    <property type="match status" value="1"/>
</dbReference>
<dbReference type="InterPro" id="IPR044957">
    <property type="entry name" value="Ribosomal_bL32_bact"/>
</dbReference>
<feature type="region of interest" description="Disordered" evidence="6">
    <location>
        <begin position="1"/>
        <end position="20"/>
    </location>
</feature>
<proteinExistence type="inferred from homology"/>
<dbReference type="NCBIfam" id="TIGR01031">
    <property type="entry name" value="rpmF_bact"/>
    <property type="match status" value="1"/>
</dbReference>
<keyword evidence="3 5" id="KW-0687">Ribonucleoprotein</keyword>
<dbReference type="InterPro" id="IPR002677">
    <property type="entry name" value="Ribosomal_bL32"/>
</dbReference>
<dbReference type="GO" id="GO:0006412">
    <property type="term" value="P:translation"/>
    <property type="evidence" value="ECO:0007669"/>
    <property type="project" value="UniProtKB-UniRule"/>
</dbReference>
<dbReference type="InterPro" id="IPR011332">
    <property type="entry name" value="Ribosomal_zn-bd"/>
</dbReference>
<feature type="compositionally biased region" description="Basic residues" evidence="6">
    <location>
        <begin position="9"/>
        <end position="20"/>
    </location>
</feature>